<evidence type="ECO:0000313" key="2">
    <source>
        <dbReference type="EMBL" id="ASE35311.1"/>
    </source>
</evidence>
<dbReference type="EMBL" id="CP022046">
    <property type="protein sequence ID" value="ASE35311.1"/>
    <property type="molecule type" value="Genomic_DNA"/>
</dbReference>
<name>A0AAI8GUY6_MAMSC</name>
<dbReference type="AlphaFoldDB" id="A0AAI8GUY6"/>
<accession>A0AAI8GUY6</accession>
<keyword evidence="1" id="KW-0472">Membrane</keyword>
<evidence type="ECO:0000256" key="1">
    <source>
        <dbReference type="SAM" id="Phobius"/>
    </source>
</evidence>
<dbReference type="Pfam" id="PF22564">
    <property type="entry name" value="HAAS"/>
    <property type="match status" value="1"/>
</dbReference>
<dbReference type="KEGG" id="sscu:CEP64_12160"/>
<reference evidence="3" key="1">
    <citation type="submission" date="2017-06" db="EMBL/GenBank/DDBJ databases">
        <title>FDA dAtabase for Regulatory Grade micrObial Sequences (FDA-ARGOS): Supporting development and validation of Infectious Disease Dx tests.</title>
        <authorList>
            <person name="Goldberg B."/>
            <person name="Campos J."/>
            <person name="Tallon L."/>
            <person name="Sadzewicz L."/>
            <person name="Sengamalay N."/>
            <person name="Ott S."/>
            <person name="Godinez A."/>
            <person name="Nagaraj S."/>
            <person name="Vavikolanu K."/>
            <person name="Nadendla S."/>
            <person name="George J."/>
            <person name="Geyer C."/>
            <person name="Sichtig H."/>
        </authorList>
    </citation>
    <scope>NUCLEOTIDE SEQUENCE [LARGE SCALE GENOMIC DNA]</scope>
    <source>
        <strain evidence="3">FDAARGOS_285</strain>
    </source>
</reference>
<feature type="transmembrane region" description="Helical" evidence="1">
    <location>
        <begin position="139"/>
        <end position="161"/>
    </location>
</feature>
<organism evidence="2 3">
    <name type="scientific">Mammaliicoccus sciuri</name>
    <name type="common">Staphylococcus sciuri</name>
    <dbReference type="NCBI Taxonomy" id="1296"/>
    <lineage>
        <taxon>Bacteria</taxon>
        <taxon>Bacillati</taxon>
        <taxon>Bacillota</taxon>
        <taxon>Bacilli</taxon>
        <taxon>Bacillales</taxon>
        <taxon>Staphylococcaceae</taxon>
        <taxon>Mammaliicoccus</taxon>
    </lineage>
</organism>
<dbReference type="RefSeq" id="WP_088592592.1">
    <property type="nucleotide sequence ID" value="NZ_CP022046.2"/>
</dbReference>
<evidence type="ECO:0000313" key="3">
    <source>
        <dbReference type="Proteomes" id="UP000197058"/>
    </source>
</evidence>
<feature type="transmembrane region" description="Helical" evidence="1">
    <location>
        <begin position="90"/>
        <end position="119"/>
    </location>
</feature>
<dbReference type="Proteomes" id="UP000197058">
    <property type="component" value="Chromosome"/>
</dbReference>
<keyword evidence="1" id="KW-0812">Transmembrane</keyword>
<protein>
    <submittedName>
        <fullName evidence="2">DUF1700 domain-containing protein</fullName>
    </submittedName>
</protein>
<gene>
    <name evidence="2" type="ORF">CEP64_12160</name>
</gene>
<keyword evidence="1" id="KW-1133">Transmembrane helix</keyword>
<proteinExistence type="predicted"/>
<sequence length="186" mass="20903">MSKKEYLNLLSKYLKNISEEDKQDILAEYETHFISGVEDGQTEEDIAKELGHPRDIAKEINATLAIDRAESHHKVGNVWQAIISVMGLGLLNFFVILIPFVVIISVLFSFMATTLSLLVTPAMLIVKGVYNGFDAVHQFDVYIVLASFGLGLVLFVVTYLLTKWSYQLTVKYLRWNISIVKGSAKS</sequence>